<evidence type="ECO:0000256" key="7">
    <source>
        <dbReference type="ARBA" id="ARBA00022801"/>
    </source>
</evidence>
<evidence type="ECO:0000256" key="10">
    <source>
        <dbReference type="ARBA" id="ARBA00023049"/>
    </source>
</evidence>
<evidence type="ECO:0000256" key="2">
    <source>
        <dbReference type="ARBA" id="ARBA00004141"/>
    </source>
</evidence>
<keyword evidence="15" id="KW-1185">Reference proteome</keyword>
<evidence type="ECO:0000313" key="15">
    <source>
        <dbReference type="Proteomes" id="UP000683139"/>
    </source>
</evidence>
<comment type="caution">
    <text evidence="14">The sequence shown here is derived from an EMBL/GenBank/DDBJ whole genome shotgun (WGS) entry which is preliminary data.</text>
</comment>
<evidence type="ECO:0000256" key="9">
    <source>
        <dbReference type="ARBA" id="ARBA00022989"/>
    </source>
</evidence>
<dbReference type="Proteomes" id="UP000683139">
    <property type="component" value="Unassembled WGS sequence"/>
</dbReference>
<protein>
    <submittedName>
        <fullName evidence="14">Stage IV sporulation protein FB</fullName>
    </submittedName>
</protein>
<keyword evidence="8" id="KW-0862">Zinc</keyword>
<keyword evidence="7" id="KW-0378">Hydrolase</keyword>
<keyword evidence="11 12" id="KW-0472">Membrane</keyword>
<dbReference type="PANTHER" id="PTHR39188">
    <property type="entry name" value="MEMBRANE-ASSOCIATED ZINC METALLOPROTEASE M50B"/>
    <property type="match status" value="1"/>
</dbReference>
<evidence type="ECO:0000259" key="13">
    <source>
        <dbReference type="Pfam" id="PF02163"/>
    </source>
</evidence>
<comment type="cofactor">
    <cofactor evidence="1">
        <name>Zn(2+)</name>
        <dbReference type="ChEBI" id="CHEBI:29105"/>
    </cofactor>
</comment>
<dbReference type="EMBL" id="BOSE01000004">
    <property type="protein sequence ID" value="GIP16911.1"/>
    <property type="molecule type" value="Genomic_DNA"/>
</dbReference>
<dbReference type="GO" id="GO:0006508">
    <property type="term" value="P:proteolysis"/>
    <property type="evidence" value="ECO:0007669"/>
    <property type="project" value="UniProtKB-KW"/>
</dbReference>
<accession>A0A920CXG9</accession>
<feature type="transmembrane region" description="Helical" evidence="12">
    <location>
        <begin position="123"/>
        <end position="142"/>
    </location>
</feature>
<keyword evidence="9 12" id="KW-1133">Transmembrane helix</keyword>
<evidence type="ECO:0000256" key="3">
    <source>
        <dbReference type="ARBA" id="ARBA00007931"/>
    </source>
</evidence>
<keyword evidence="4" id="KW-0645">Protease</keyword>
<feature type="domain" description="Peptidase M50" evidence="13">
    <location>
        <begin position="39"/>
        <end position="111"/>
    </location>
</feature>
<evidence type="ECO:0000256" key="12">
    <source>
        <dbReference type="SAM" id="Phobius"/>
    </source>
</evidence>
<keyword evidence="10" id="KW-0482">Metalloprotease</keyword>
<comment type="subcellular location">
    <subcellularLocation>
        <location evidence="2">Membrane</location>
        <topology evidence="2">Multi-pass membrane protein</topology>
    </subcellularLocation>
</comment>
<dbReference type="GO" id="GO:0008237">
    <property type="term" value="F:metallopeptidase activity"/>
    <property type="evidence" value="ECO:0007669"/>
    <property type="project" value="UniProtKB-KW"/>
</dbReference>
<feature type="transmembrane region" description="Helical" evidence="12">
    <location>
        <begin position="162"/>
        <end position="186"/>
    </location>
</feature>
<feature type="transmembrane region" description="Helical" evidence="12">
    <location>
        <begin position="90"/>
        <end position="111"/>
    </location>
</feature>
<feature type="transmembrane region" description="Helical" evidence="12">
    <location>
        <begin position="20"/>
        <end position="48"/>
    </location>
</feature>
<name>A0A920CXG9_9BACL</name>
<feature type="transmembrane region" description="Helical" evidence="12">
    <location>
        <begin position="198"/>
        <end position="221"/>
    </location>
</feature>
<feature type="domain" description="Peptidase M50" evidence="13">
    <location>
        <begin position="115"/>
        <end position="153"/>
    </location>
</feature>
<evidence type="ECO:0000313" key="14">
    <source>
        <dbReference type="EMBL" id="GIP16911.1"/>
    </source>
</evidence>
<proteinExistence type="inferred from homology"/>
<evidence type="ECO:0000256" key="5">
    <source>
        <dbReference type="ARBA" id="ARBA00022692"/>
    </source>
</evidence>
<organism evidence="14 15">
    <name type="scientific">Paenibacillus montaniterrae</name>
    <dbReference type="NCBI Taxonomy" id="429341"/>
    <lineage>
        <taxon>Bacteria</taxon>
        <taxon>Bacillati</taxon>
        <taxon>Bacillota</taxon>
        <taxon>Bacilli</taxon>
        <taxon>Bacillales</taxon>
        <taxon>Paenibacillaceae</taxon>
        <taxon>Paenibacillus</taxon>
    </lineage>
</organism>
<dbReference type="InterPro" id="IPR008915">
    <property type="entry name" value="Peptidase_M50"/>
</dbReference>
<evidence type="ECO:0000256" key="1">
    <source>
        <dbReference type="ARBA" id="ARBA00001947"/>
    </source>
</evidence>
<evidence type="ECO:0000256" key="11">
    <source>
        <dbReference type="ARBA" id="ARBA00023136"/>
    </source>
</evidence>
<evidence type="ECO:0000256" key="8">
    <source>
        <dbReference type="ARBA" id="ARBA00022833"/>
    </source>
</evidence>
<gene>
    <name evidence="14" type="primary">spoIVFB</name>
    <name evidence="14" type="ORF">J40TS1_25530</name>
</gene>
<dbReference type="PANTHER" id="PTHR39188:SF3">
    <property type="entry name" value="STAGE IV SPORULATION PROTEIN FB"/>
    <property type="match status" value="1"/>
</dbReference>
<dbReference type="GO" id="GO:0046872">
    <property type="term" value="F:metal ion binding"/>
    <property type="evidence" value="ECO:0007669"/>
    <property type="project" value="UniProtKB-KW"/>
</dbReference>
<dbReference type="AlphaFoldDB" id="A0A920CXG9"/>
<keyword evidence="5 12" id="KW-0812">Transmembrane</keyword>
<sequence>MILWVWLHLNKWTQIKWSLHPLFVMILLLSALTGYFIELLTLFAIVIVHELGHVIMAHAMGWRVRSVKLLPFGGVVEVEEAAGASAQEELLVAVAGPLQNIWMIVLAYVFGELGWWSLEWTTYFIEANLWIAVFNLLPVMPLDGGKIAQALLSYRLSYYATLLWTARISVAISAMIIIYSLLPVILKSGGIKLNELMIGIFLLASNMTTLRNIPFLFYRFMLQRHAQLKRKVQGKKKEFPILTPANQTLYEALKNYRRNRTNLLCIIDRLDQPFRLLPEQEALEHCVGGEGQRAVGELLR</sequence>
<comment type="similarity">
    <text evidence="3">Belongs to the peptidase M50B family.</text>
</comment>
<dbReference type="CDD" id="cd06161">
    <property type="entry name" value="S2P-M50_SpoIVFB"/>
    <property type="match status" value="1"/>
</dbReference>
<keyword evidence="6" id="KW-0479">Metal-binding</keyword>
<dbReference type="Pfam" id="PF02163">
    <property type="entry name" value="Peptidase_M50"/>
    <property type="match status" value="2"/>
</dbReference>
<evidence type="ECO:0000256" key="6">
    <source>
        <dbReference type="ARBA" id="ARBA00022723"/>
    </source>
</evidence>
<dbReference type="GO" id="GO:0016020">
    <property type="term" value="C:membrane"/>
    <property type="evidence" value="ECO:0007669"/>
    <property type="project" value="UniProtKB-SubCell"/>
</dbReference>
<evidence type="ECO:0000256" key="4">
    <source>
        <dbReference type="ARBA" id="ARBA00022670"/>
    </source>
</evidence>
<reference evidence="14" key="1">
    <citation type="submission" date="2021-03" db="EMBL/GenBank/DDBJ databases">
        <title>Antimicrobial resistance genes in bacteria isolated from Japanese honey, and their potential for conferring macrolide and lincosamide resistance in the American foulbrood pathogen Paenibacillus larvae.</title>
        <authorList>
            <person name="Okamoto M."/>
            <person name="Kumagai M."/>
            <person name="Kanamori H."/>
            <person name="Takamatsu D."/>
        </authorList>
    </citation>
    <scope>NUCLEOTIDE SEQUENCE</scope>
    <source>
        <strain evidence="14">J40TS1</strain>
    </source>
</reference>